<name>A0A7W8TTL1_9MICC</name>
<dbReference type="RefSeq" id="WP_183664637.1">
    <property type="nucleotide sequence ID" value="NZ_BAAARH010000001.1"/>
</dbReference>
<sequence>MSPAFPPEDLDCVDPDNCPVAISDLVAHAQAGTLPVATLDEGTQWHRIYDSRFGRTEFNPGLGNARFSPFDSKSDGERVPSLYLASSPGAALLETVLRNLGPTGPREADEASFVGMLHVHLDLQQSCRVADLRDNQLSLLKLSRESIASSSAEHYPCTRTVAKEIHASPQKLCGVLWHSRQVEMNGLPPEEALVLFGDQLPPPHQLLDLPPTKQAIGSLFEGQGRVYLDELLEELGVSVADLERPLLIAPPDGVVDEPLREN</sequence>
<comment type="caution">
    <text evidence="2">The sequence shown here is derived from an EMBL/GenBank/DDBJ whole genome shotgun (WGS) entry which is preliminary data.</text>
</comment>
<dbReference type="AlphaFoldDB" id="A0A7W8TTL1"/>
<evidence type="ECO:0000313" key="2">
    <source>
        <dbReference type="EMBL" id="MBB5512609.1"/>
    </source>
</evidence>
<evidence type="ECO:0000259" key="1">
    <source>
        <dbReference type="Pfam" id="PF08808"/>
    </source>
</evidence>
<dbReference type="Pfam" id="PF08808">
    <property type="entry name" value="RES"/>
    <property type="match status" value="1"/>
</dbReference>
<evidence type="ECO:0000313" key="3">
    <source>
        <dbReference type="Proteomes" id="UP000580797"/>
    </source>
</evidence>
<dbReference type="EMBL" id="JACHDR010000001">
    <property type="protein sequence ID" value="MBB5512609.1"/>
    <property type="molecule type" value="Genomic_DNA"/>
</dbReference>
<proteinExistence type="predicted"/>
<feature type="domain" description="RES" evidence="1">
    <location>
        <begin position="46"/>
        <end position="204"/>
    </location>
</feature>
<dbReference type="InterPro" id="IPR014914">
    <property type="entry name" value="RES_dom"/>
</dbReference>
<organism evidence="2 3">
    <name type="scientific">Neomicrococcus aestuarii</name>
    <dbReference type="NCBI Taxonomy" id="556325"/>
    <lineage>
        <taxon>Bacteria</taxon>
        <taxon>Bacillati</taxon>
        <taxon>Actinomycetota</taxon>
        <taxon>Actinomycetes</taxon>
        <taxon>Micrococcales</taxon>
        <taxon>Micrococcaceae</taxon>
        <taxon>Neomicrococcus</taxon>
    </lineage>
</organism>
<accession>A0A7W8TTL1</accession>
<protein>
    <recommendedName>
        <fullName evidence="1">RES domain-containing protein</fullName>
    </recommendedName>
</protein>
<gene>
    <name evidence="2" type="ORF">HD598_001296</name>
</gene>
<dbReference type="Proteomes" id="UP000580797">
    <property type="component" value="Unassembled WGS sequence"/>
</dbReference>
<reference evidence="2 3" key="1">
    <citation type="submission" date="2020-08" db="EMBL/GenBank/DDBJ databases">
        <title>Sequencing the genomes of 1000 actinobacteria strains.</title>
        <authorList>
            <person name="Klenk H.-P."/>
        </authorList>
    </citation>
    <scope>NUCLEOTIDE SEQUENCE [LARGE SCALE GENOMIC DNA]</scope>
    <source>
        <strain evidence="2 3">DSM 105783</strain>
    </source>
</reference>